<evidence type="ECO:0000313" key="2">
    <source>
        <dbReference type="EMBL" id="CAA6813659.1"/>
    </source>
</evidence>
<dbReference type="EC" id="3.1.4.16" evidence="2"/>
<sequence>MREKFKVDIVLNNAGAFRGKKIYPKGNITDEMLKAIDEFGNYAIRFKLKGKYLKPILERSASEYGEGGLLHASGLKYKIVLAKTTQKIENKKVTRKGERVEEVKVFINGKWINIEDEKTYSIASNAFIVEHEGDGYFWFKKYGSDFQNTFATFYSIMAETIEDKKILSPKDKDGRLEIL</sequence>
<proteinExistence type="predicted"/>
<dbReference type="Pfam" id="PF02872">
    <property type="entry name" value="5_nucleotid_C"/>
    <property type="match status" value="1"/>
</dbReference>
<dbReference type="EMBL" id="CACVAZ010000085">
    <property type="protein sequence ID" value="CAA6813659.1"/>
    <property type="molecule type" value="Genomic_DNA"/>
</dbReference>
<dbReference type="Gene3D" id="3.90.780.10">
    <property type="entry name" value="5'-Nucleotidase, C-terminal domain"/>
    <property type="match status" value="1"/>
</dbReference>
<protein>
    <submittedName>
        <fullName evidence="2">2',3'-cyclic-nucleotide 2'-phosphodiesterase )</fullName>
        <ecNumber evidence="2">3.1.3.5</ecNumber>
        <ecNumber evidence="2">3.1.4.16</ecNumber>
    </submittedName>
</protein>
<dbReference type="PANTHER" id="PTHR11575">
    <property type="entry name" value="5'-NUCLEOTIDASE-RELATED"/>
    <property type="match status" value="1"/>
</dbReference>
<dbReference type="InterPro" id="IPR008334">
    <property type="entry name" value="5'-Nucleotdase_C"/>
</dbReference>
<accession>A0A6S6SSZ9</accession>
<organism evidence="2">
    <name type="scientific">uncultured Sulfurovum sp</name>
    <dbReference type="NCBI Taxonomy" id="269237"/>
    <lineage>
        <taxon>Bacteria</taxon>
        <taxon>Pseudomonadati</taxon>
        <taxon>Campylobacterota</taxon>
        <taxon>Epsilonproteobacteria</taxon>
        <taxon>Campylobacterales</taxon>
        <taxon>Sulfurovaceae</taxon>
        <taxon>Sulfurovum</taxon>
        <taxon>environmental samples</taxon>
    </lineage>
</organism>
<dbReference type="AlphaFoldDB" id="A0A6S6SSZ9"/>
<gene>
    <name evidence="2" type="ORF">HELGO_WM40917</name>
</gene>
<name>A0A6S6SSZ9_9BACT</name>
<reference evidence="2" key="1">
    <citation type="submission" date="2020-01" db="EMBL/GenBank/DDBJ databases">
        <authorList>
            <person name="Meier V. D."/>
            <person name="Meier V D."/>
        </authorList>
    </citation>
    <scope>NUCLEOTIDE SEQUENCE</scope>
    <source>
        <strain evidence="2">HLG_WM_MAG_02</strain>
    </source>
</reference>
<dbReference type="EC" id="3.1.3.5" evidence="2"/>
<dbReference type="GO" id="GO:0009166">
    <property type="term" value="P:nucleotide catabolic process"/>
    <property type="evidence" value="ECO:0007669"/>
    <property type="project" value="InterPro"/>
</dbReference>
<feature type="domain" description="5'-Nucleotidase C-terminal" evidence="1">
    <location>
        <begin position="1"/>
        <end position="140"/>
    </location>
</feature>
<keyword evidence="2" id="KW-0378">Hydrolase</keyword>
<dbReference type="GO" id="GO:0008253">
    <property type="term" value="F:5'-nucleotidase activity"/>
    <property type="evidence" value="ECO:0007669"/>
    <property type="project" value="UniProtKB-EC"/>
</dbReference>
<dbReference type="InterPro" id="IPR036907">
    <property type="entry name" value="5'-Nucleotdase_C_sf"/>
</dbReference>
<dbReference type="SUPFAM" id="SSF55816">
    <property type="entry name" value="5'-nucleotidase (syn. UDP-sugar hydrolase), C-terminal domain"/>
    <property type="match status" value="1"/>
</dbReference>
<dbReference type="InterPro" id="IPR006179">
    <property type="entry name" value="5_nucleotidase/apyrase"/>
</dbReference>
<dbReference type="GO" id="GO:0008663">
    <property type="term" value="F:2',3'-cyclic-nucleotide 2'-phosphodiesterase activity"/>
    <property type="evidence" value="ECO:0007669"/>
    <property type="project" value="UniProtKB-EC"/>
</dbReference>
<dbReference type="PANTHER" id="PTHR11575:SF24">
    <property type="entry name" value="5'-NUCLEOTIDASE"/>
    <property type="match status" value="1"/>
</dbReference>
<evidence type="ECO:0000259" key="1">
    <source>
        <dbReference type="Pfam" id="PF02872"/>
    </source>
</evidence>